<gene>
    <name evidence="1" type="ORF">RclHR1_06930007</name>
</gene>
<dbReference type="Proteomes" id="UP000247702">
    <property type="component" value="Unassembled WGS sequence"/>
</dbReference>
<evidence type="ECO:0000313" key="2">
    <source>
        <dbReference type="Proteomes" id="UP000247702"/>
    </source>
</evidence>
<name>A0A2Z6RU06_9GLOM</name>
<accession>A0A2Z6RU06</accession>
<proteinExistence type="predicted"/>
<sequence length="285" mass="34536">MNNNLLNRKDEYFINFINEKNVTKSIKNLAQKNEYDNVVLSWMCQCSNTLKEISCSPETFREYLEKNSTHFLVRCWTCNKVCRIFNISLGTLSYEPQSEYFTNFMNENFYKISCYLSPLITRRKHDVCAIWSCQSCEFSNEQEKIFKLGYDCYYVLNKSKDFFWEKCSKCHNKCQISSLHLLTRRSNRLLYKFDGLCSITEIVRHLIDDNRYQIYGYWLCRSWKCRHELPCKSGFNCRYEWQSLHKWQCQHEPKCNGLWAMLRCRNRECKCLKKHDWKCENLLLE</sequence>
<comment type="caution">
    <text evidence="1">The sequence shown here is derived from an EMBL/GenBank/DDBJ whole genome shotgun (WGS) entry which is preliminary data.</text>
</comment>
<keyword evidence="2" id="KW-1185">Reference proteome</keyword>
<reference evidence="1 2" key="1">
    <citation type="submission" date="2017-11" db="EMBL/GenBank/DDBJ databases">
        <title>The genome of Rhizophagus clarus HR1 reveals common genetic basis of auxotrophy among arbuscular mycorrhizal fungi.</title>
        <authorList>
            <person name="Kobayashi Y."/>
        </authorList>
    </citation>
    <scope>NUCLEOTIDE SEQUENCE [LARGE SCALE GENOMIC DNA]</scope>
    <source>
        <strain evidence="1 2">HR1</strain>
    </source>
</reference>
<dbReference type="EMBL" id="BEXD01004085">
    <property type="protein sequence ID" value="GBC06578.1"/>
    <property type="molecule type" value="Genomic_DNA"/>
</dbReference>
<dbReference type="AlphaFoldDB" id="A0A2Z6RU06"/>
<evidence type="ECO:0000313" key="1">
    <source>
        <dbReference type="EMBL" id="GBC06578.1"/>
    </source>
</evidence>
<organism evidence="1 2">
    <name type="scientific">Rhizophagus clarus</name>
    <dbReference type="NCBI Taxonomy" id="94130"/>
    <lineage>
        <taxon>Eukaryota</taxon>
        <taxon>Fungi</taxon>
        <taxon>Fungi incertae sedis</taxon>
        <taxon>Mucoromycota</taxon>
        <taxon>Glomeromycotina</taxon>
        <taxon>Glomeromycetes</taxon>
        <taxon>Glomerales</taxon>
        <taxon>Glomeraceae</taxon>
        <taxon>Rhizophagus</taxon>
    </lineage>
</organism>
<protein>
    <submittedName>
        <fullName evidence="1">Uncharacterized protein</fullName>
    </submittedName>
</protein>